<comment type="subcellular location">
    <subcellularLocation>
        <location evidence="10">Cytoplasm</location>
    </subcellularLocation>
</comment>
<dbReference type="Proteomes" id="UP001139347">
    <property type="component" value="Unassembled WGS sequence"/>
</dbReference>
<evidence type="ECO:0000256" key="2">
    <source>
        <dbReference type="ARBA" id="ARBA00022849"/>
    </source>
</evidence>
<dbReference type="EMBL" id="JALIRP010000014">
    <property type="protein sequence ID" value="MCJ8014751.1"/>
    <property type="molecule type" value="Genomic_DNA"/>
</dbReference>
<sequence length="141" mass="15689">MNPNKKIIYFLCTGNSCRSQMADGFAKQYLSNEWDVYSAGIEAHGVNPKAIDAMKEIGIDISNHTSDVIDSQLLQRADLVVTLCGHANDVCPVTPNDKERVHWGFDDPAKAEGTEAEKWAFFQRVRDEIGARIKLFADTGK</sequence>
<evidence type="ECO:0000256" key="8">
    <source>
        <dbReference type="ARBA" id="ARBA00061528"/>
    </source>
</evidence>
<comment type="caution">
    <text evidence="12">The sequence shown here is derived from an EMBL/GenBank/DDBJ whole genome shotgun (WGS) entry which is preliminary data.</text>
</comment>
<accession>A0A9X1WUC3</accession>
<dbReference type="HAMAP" id="MF_01624">
    <property type="entry name" value="Arsenate_reduct"/>
    <property type="match status" value="1"/>
</dbReference>
<dbReference type="InterPro" id="IPR014064">
    <property type="entry name" value="Arsenate_reductase_ArsC"/>
</dbReference>
<keyword evidence="5 10" id="KW-0676">Redox-active center</keyword>
<evidence type="ECO:0000313" key="12">
    <source>
        <dbReference type="EMBL" id="MCJ8014751.1"/>
    </source>
</evidence>
<dbReference type="GO" id="GO:0046685">
    <property type="term" value="P:response to arsenic-containing substance"/>
    <property type="evidence" value="ECO:0007669"/>
    <property type="project" value="UniProtKB-UniRule"/>
</dbReference>
<keyword evidence="1 10" id="KW-0963">Cytoplasm</keyword>
<keyword evidence="3 10" id="KW-0560">Oxidoreductase</keyword>
<keyword evidence="4 10" id="KW-1015">Disulfide bond</keyword>
<comment type="similarity">
    <text evidence="8 10">Belongs to the low molecular weight phosphotyrosine protein phosphatase family. Thioredoxin-coupled ArsC subfamily.</text>
</comment>
<feature type="disulfide bond" description="Redox-active; alternate" evidence="10">
    <location>
        <begin position="12"/>
        <end position="84"/>
    </location>
</feature>
<dbReference type="GO" id="GO:0004725">
    <property type="term" value="F:protein tyrosine phosphatase activity"/>
    <property type="evidence" value="ECO:0007669"/>
    <property type="project" value="UniProtKB-UniRule"/>
</dbReference>
<dbReference type="EC" id="1.20.4.4" evidence="9 10"/>
<dbReference type="PANTHER" id="PTHR43428:SF1">
    <property type="entry name" value="ARSENATE REDUCTASE"/>
    <property type="match status" value="1"/>
</dbReference>
<dbReference type="NCBIfam" id="TIGR02691">
    <property type="entry name" value="arsC_pI258_fam"/>
    <property type="match status" value="1"/>
</dbReference>
<dbReference type="Gene3D" id="3.40.50.2300">
    <property type="match status" value="1"/>
</dbReference>
<feature type="active site" description="Nucleophile" evidence="10">
    <location>
        <position position="84"/>
    </location>
</feature>
<feature type="active site" description="Nucleophile" evidence="10">
    <location>
        <position position="91"/>
    </location>
</feature>
<name>A0A9X1WUC3_9BACL</name>
<keyword evidence="2 10" id="KW-0059">Arsenical resistance</keyword>
<evidence type="ECO:0000256" key="4">
    <source>
        <dbReference type="ARBA" id="ARBA00023157"/>
    </source>
</evidence>
<dbReference type="FunFam" id="3.40.50.2300:FF:000237">
    <property type="entry name" value="Arsenate reductase"/>
    <property type="match status" value="1"/>
</dbReference>
<dbReference type="GO" id="GO:0030612">
    <property type="term" value="F:arsenate reductase (thioredoxin) activity"/>
    <property type="evidence" value="ECO:0007669"/>
    <property type="project" value="UniProtKB-UniRule"/>
</dbReference>
<evidence type="ECO:0000256" key="9">
    <source>
        <dbReference type="ARBA" id="ARBA00066655"/>
    </source>
</evidence>
<organism evidence="12 13">
    <name type="scientific">Paenibacillus mangrovi</name>
    <dbReference type="NCBI Taxonomy" id="2931978"/>
    <lineage>
        <taxon>Bacteria</taxon>
        <taxon>Bacillati</taxon>
        <taxon>Bacillota</taxon>
        <taxon>Bacilli</taxon>
        <taxon>Bacillales</taxon>
        <taxon>Paenibacillaceae</taxon>
        <taxon>Paenibacillus</taxon>
    </lineage>
</organism>
<keyword evidence="13" id="KW-1185">Reference proteome</keyword>
<dbReference type="AlphaFoldDB" id="A0A9X1WUC3"/>
<reference evidence="12" key="1">
    <citation type="submission" date="2022-04" db="EMBL/GenBank/DDBJ databases">
        <title>Paenibacillus mangrovi sp. nov., a novel endophytic bacterium isolated from bark of Kandelia candel.</title>
        <authorList>
            <person name="Tuo L."/>
        </authorList>
    </citation>
    <scope>NUCLEOTIDE SEQUENCE</scope>
    <source>
        <strain evidence="12">KQZ6P-2</strain>
    </source>
</reference>
<evidence type="ECO:0000256" key="7">
    <source>
        <dbReference type="ARBA" id="ARBA00052766"/>
    </source>
</evidence>
<dbReference type="NCBIfam" id="NF010053">
    <property type="entry name" value="PRK13530.1"/>
    <property type="match status" value="1"/>
</dbReference>
<evidence type="ECO:0000256" key="1">
    <source>
        <dbReference type="ARBA" id="ARBA00022490"/>
    </source>
</evidence>
<evidence type="ECO:0000256" key="6">
    <source>
        <dbReference type="ARBA" id="ARBA00039879"/>
    </source>
</evidence>
<evidence type="ECO:0000259" key="11">
    <source>
        <dbReference type="SMART" id="SM00226"/>
    </source>
</evidence>
<dbReference type="CDD" id="cd16345">
    <property type="entry name" value="LMWP_ArsC"/>
    <property type="match status" value="1"/>
</dbReference>
<feature type="domain" description="Phosphotyrosine protein phosphatase I" evidence="11">
    <location>
        <begin position="6"/>
        <end position="139"/>
    </location>
</feature>
<dbReference type="InterPro" id="IPR036196">
    <property type="entry name" value="Ptyr_pPase_sf"/>
</dbReference>
<dbReference type="InterPro" id="IPR023485">
    <property type="entry name" value="Ptyr_pPase"/>
</dbReference>
<dbReference type="GO" id="GO:0005737">
    <property type="term" value="C:cytoplasm"/>
    <property type="evidence" value="ECO:0007669"/>
    <property type="project" value="UniProtKB-SubCell"/>
</dbReference>
<evidence type="ECO:0000256" key="10">
    <source>
        <dbReference type="HAMAP-Rule" id="MF_01624"/>
    </source>
</evidence>
<comment type="function">
    <text evidence="10">Catalyzes the reduction of arsenate [As(V)] to arsenite [As(III)].</text>
</comment>
<dbReference type="PANTHER" id="PTHR43428">
    <property type="entry name" value="ARSENATE REDUCTASE"/>
    <property type="match status" value="1"/>
</dbReference>
<dbReference type="RefSeq" id="WP_244730000.1">
    <property type="nucleotide sequence ID" value="NZ_JALIRP010000014.1"/>
</dbReference>
<dbReference type="SUPFAM" id="SSF52788">
    <property type="entry name" value="Phosphotyrosine protein phosphatases I"/>
    <property type="match status" value="1"/>
</dbReference>
<dbReference type="Pfam" id="PF01451">
    <property type="entry name" value="LMWPc"/>
    <property type="match status" value="1"/>
</dbReference>
<evidence type="ECO:0000256" key="3">
    <source>
        <dbReference type="ARBA" id="ARBA00023002"/>
    </source>
</evidence>
<comment type="catalytic activity">
    <reaction evidence="7 10">
        <text>arsenate + [thioredoxin]-dithiol + H(+) = arsenite + [thioredoxin]-disulfide + H2O</text>
        <dbReference type="Rhea" id="RHEA:43848"/>
        <dbReference type="Rhea" id="RHEA-COMP:10698"/>
        <dbReference type="Rhea" id="RHEA-COMP:10700"/>
        <dbReference type="ChEBI" id="CHEBI:15377"/>
        <dbReference type="ChEBI" id="CHEBI:15378"/>
        <dbReference type="ChEBI" id="CHEBI:29242"/>
        <dbReference type="ChEBI" id="CHEBI:29950"/>
        <dbReference type="ChEBI" id="CHEBI:48597"/>
        <dbReference type="ChEBI" id="CHEBI:50058"/>
        <dbReference type="EC" id="1.20.4.4"/>
    </reaction>
</comment>
<evidence type="ECO:0000256" key="5">
    <source>
        <dbReference type="ARBA" id="ARBA00023284"/>
    </source>
</evidence>
<gene>
    <name evidence="10 12" type="primary">arsC</name>
    <name evidence="12" type="ORF">MUG84_24010</name>
</gene>
<evidence type="ECO:0000313" key="13">
    <source>
        <dbReference type="Proteomes" id="UP001139347"/>
    </source>
</evidence>
<feature type="active site" description="Nucleophile" evidence="10">
    <location>
        <position position="12"/>
    </location>
</feature>
<protein>
    <recommendedName>
        <fullName evidence="6 10">Arsenate reductase</fullName>
        <ecNumber evidence="9 10">1.20.4.4</ecNumber>
    </recommendedName>
</protein>
<dbReference type="SMART" id="SM00226">
    <property type="entry name" value="LMWPc"/>
    <property type="match status" value="1"/>
</dbReference>
<feature type="disulfide bond" description="Redox-active; alternate" evidence="10">
    <location>
        <begin position="84"/>
        <end position="91"/>
    </location>
</feature>
<proteinExistence type="inferred from homology"/>